<reference evidence="1 2" key="1">
    <citation type="submission" date="2020-10" db="EMBL/GenBank/DDBJ databases">
        <title>The draft genomes of Cyclamen pathogen Pseudomonas sp.</title>
        <authorList>
            <person name="Fujikawa T."/>
            <person name="Sawada H."/>
        </authorList>
    </citation>
    <scope>NUCLEOTIDE SEQUENCE [LARGE SCALE GENOMIC DNA]</scope>
    <source>
        <strain evidence="1 2">MAFF 301449</strain>
    </source>
</reference>
<dbReference type="Proteomes" id="UP000613075">
    <property type="component" value="Unassembled WGS sequence"/>
</dbReference>
<gene>
    <name evidence="1" type="ORF">IQK56_15735</name>
</gene>
<evidence type="ECO:0000313" key="1">
    <source>
        <dbReference type="EMBL" id="MBE8592269.1"/>
    </source>
</evidence>
<keyword evidence="2" id="KW-1185">Reference proteome</keyword>
<proteinExistence type="predicted"/>
<dbReference type="EMBL" id="JADDUM010000115">
    <property type="protein sequence ID" value="MBE8592269.1"/>
    <property type="molecule type" value="Genomic_DNA"/>
</dbReference>
<name>A0ABR9SUI4_9PSED</name>
<sequence length="97" mass="10812">MSLHISNFLCLPGAFETNRNLEITTLALAQPSDGNHTKANTLMGATPCEQHQETLIQRHINGWQRNNANANLTARKWILPTCIEKGPSQAIHRSLLQ</sequence>
<protein>
    <submittedName>
        <fullName evidence="1">Uncharacterized protein</fullName>
    </submittedName>
</protein>
<organism evidence="1 2">
    <name type="scientific">Pseudomonas cyclaminis</name>
    <dbReference type="NCBI Taxonomy" id="2781239"/>
    <lineage>
        <taxon>Bacteria</taxon>
        <taxon>Pseudomonadati</taxon>
        <taxon>Pseudomonadota</taxon>
        <taxon>Gammaproteobacteria</taxon>
        <taxon>Pseudomonadales</taxon>
        <taxon>Pseudomonadaceae</taxon>
        <taxon>Pseudomonas</taxon>
    </lineage>
</organism>
<comment type="caution">
    <text evidence="1">The sequence shown here is derived from an EMBL/GenBank/DDBJ whole genome shotgun (WGS) entry which is preliminary data.</text>
</comment>
<accession>A0ABR9SUI4</accession>
<evidence type="ECO:0000313" key="2">
    <source>
        <dbReference type="Proteomes" id="UP000613075"/>
    </source>
</evidence>
<dbReference type="RefSeq" id="WP_150677254.1">
    <property type="nucleotide sequence ID" value="NZ_JADDUM010000115.1"/>
</dbReference>